<dbReference type="EMBL" id="NMUL01000009">
    <property type="protein sequence ID" value="OXM68700.1"/>
    <property type="molecule type" value="Genomic_DNA"/>
</dbReference>
<dbReference type="Proteomes" id="UP000215199">
    <property type="component" value="Unassembled WGS sequence"/>
</dbReference>
<evidence type="ECO:0000313" key="4">
    <source>
        <dbReference type="Proteomes" id="UP000215199"/>
    </source>
</evidence>
<proteinExistence type="predicted"/>
<accession>A0A229TCG9</accession>
<keyword evidence="4" id="KW-1185">Reference proteome</keyword>
<evidence type="ECO:0000313" key="3">
    <source>
        <dbReference type="EMBL" id="OXM68700.1"/>
    </source>
</evidence>
<sequence>MRGARVAAAVGAAALIALGCSACRDNLMGSPGDSPTTSSVAPSAELSGIESTLNGIESDMNSDGSP</sequence>
<keyword evidence="2" id="KW-0732">Signal</keyword>
<feature type="chain" id="PRO_5038750185" evidence="2">
    <location>
        <begin position="23"/>
        <end position="66"/>
    </location>
</feature>
<organism evidence="3 4">
    <name type="scientific">Amycolatopsis vastitatis</name>
    <dbReference type="NCBI Taxonomy" id="1905142"/>
    <lineage>
        <taxon>Bacteria</taxon>
        <taxon>Bacillati</taxon>
        <taxon>Actinomycetota</taxon>
        <taxon>Actinomycetes</taxon>
        <taxon>Pseudonocardiales</taxon>
        <taxon>Pseudonocardiaceae</taxon>
        <taxon>Amycolatopsis</taxon>
    </lineage>
</organism>
<feature type="compositionally biased region" description="Polar residues" evidence="1">
    <location>
        <begin position="49"/>
        <end position="66"/>
    </location>
</feature>
<reference evidence="4" key="1">
    <citation type="submission" date="2017-07" db="EMBL/GenBank/DDBJ databases">
        <title>Comparative genome mining reveals phylogenetic distribution patterns of secondary metabolites in Amycolatopsis.</title>
        <authorList>
            <person name="Adamek M."/>
            <person name="Alanjary M."/>
            <person name="Sales-Ortells H."/>
            <person name="Goodfellow M."/>
            <person name="Bull A.T."/>
            <person name="Kalinowski J."/>
            <person name="Ziemert N."/>
        </authorList>
    </citation>
    <scope>NUCLEOTIDE SEQUENCE [LARGE SCALE GENOMIC DNA]</scope>
    <source>
        <strain evidence="4">H5</strain>
    </source>
</reference>
<dbReference type="RefSeq" id="WP_093947459.1">
    <property type="nucleotide sequence ID" value="NZ_NMUL01000009.1"/>
</dbReference>
<dbReference type="PROSITE" id="PS51257">
    <property type="entry name" value="PROKAR_LIPOPROTEIN"/>
    <property type="match status" value="1"/>
</dbReference>
<feature type="region of interest" description="Disordered" evidence="1">
    <location>
        <begin position="27"/>
        <end position="66"/>
    </location>
</feature>
<comment type="caution">
    <text evidence="3">The sequence shown here is derived from an EMBL/GenBank/DDBJ whole genome shotgun (WGS) entry which is preliminary data.</text>
</comment>
<feature type="signal peptide" evidence="2">
    <location>
        <begin position="1"/>
        <end position="22"/>
    </location>
</feature>
<dbReference type="AlphaFoldDB" id="A0A229TCG9"/>
<evidence type="ECO:0000256" key="2">
    <source>
        <dbReference type="SAM" id="SignalP"/>
    </source>
</evidence>
<evidence type="ECO:0000256" key="1">
    <source>
        <dbReference type="SAM" id="MobiDB-lite"/>
    </source>
</evidence>
<name>A0A229TCG9_9PSEU</name>
<protein>
    <submittedName>
        <fullName evidence="3">Uncharacterized protein</fullName>
    </submittedName>
</protein>
<gene>
    <name evidence="3" type="ORF">CF165_11465</name>
</gene>
<dbReference type="OrthoDB" id="3638053at2"/>